<organism evidence="1 2">
    <name type="scientific">Gigaspora margarita</name>
    <dbReference type="NCBI Taxonomy" id="4874"/>
    <lineage>
        <taxon>Eukaryota</taxon>
        <taxon>Fungi</taxon>
        <taxon>Fungi incertae sedis</taxon>
        <taxon>Mucoromycota</taxon>
        <taxon>Glomeromycotina</taxon>
        <taxon>Glomeromycetes</taxon>
        <taxon>Diversisporales</taxon>
        <taxon>Gigasporaceae</taxon>
        <taxon>Gigaspora</taxon>
    </lineage>
</organism>
<feature type="non-terminal residue" evidence="1">
    <location>
        <position position="42"/>
    </location>
</feature>
<gene>
    <name evidence="1" type="ORF">GMARGA_LOCUS41698</name>
</gene>
<feature type="non-terminal residue" evidence="1">
    <location>
        <position position="1"/>
    </location>
</feature>
<evidence type="ECO:0000313" key="1">
    <source>
        <dbReference type="EMBL" id="CAG8852877.1"/>
    </source>
</evidence>
<dbReference type="EMBL" id="CAJVQB010117188">
    <property type="protein sequence ID" value="CAG8852877.1"/>
    <property type="molecule type" value="Genomic_DNA"/>
</dbReference>
<evidence type="ECO:0000313" key="2">
    <source>
        <dbReference type="Proteomes" id="UP000789901"/>
    </source>
</evidence>
<name>A0ABN7XCH3_GIGMA</name>
<reference evidence="1 2" key="1">
    <citation type="submission" date="2021-06" db="EMBL/GenBank/DDBJ databases">
        <authorList>
            <person name="Kallberg Y."/>
            <person name="Tangrot J."/>
            <person name="Rosling A."/>
        </authorList>
    </citation>
    <scope>NUCLEOTIDE SEQUENCE [LARGE SCALE GENOMIC DNA]</scope>
    <source>
        <strain evidence="1 2">120-4 pot B 10/14</strain>
    </source>
</reference>
<protein>
    <submittedName>
        <fullName evidence="1">5743_t:CDS:1</fullName>
    </submittedName>
</protein>
<proteinExistence type="predicted"/>
<sequence>GDPTHNGYIGYTVYNHHIGPIDWRAYREYMGAIVNTEDRVDI</sequence>
<keyword evidence="2" id="KW-1185">Reference proteome</keyword>
<dbReference type="Proteomes" id="UP000789901">
    <property type="component" value="Unassembled WGS sequence"/>
</dbReference>
<accession>A0ABN7XCH3</accession>
<comment type="caution">
    <text evidence="1">The sequence shown here is derived from an EMBL/GenBank/DDBJ whole genome shotgun (WGS) entry which is preliminary data.</text>
</comment>